<dbReference type="GO" id="GO:0016705">
    <property type="term" value="F:oxidoreductase activity, acting on paired donors, with incorporation or reduction of molecular oxygen"/>
    <property type="evidence" value="ECO:0007669"/>
    <property type="project" value="InterPro"/>
</dbReference>
<dbReference type="PANTHER" id="PTHR46696">
    <property type="entry name" value="P450, PUTATIVE (EUROFUNG)-RELATED"/>
    <property type="match status" value="1"/>
</dbReference>
<dbReference type="GO" id="GO:0004497">
    <property type="term" value="F:monooxygenase activity"/>
    <property type="evidence" value="ECO:0007669"/>
    <property type="project" value="InterPro"/>
</dbReference>
<dbReference type="GO" id="GO:0005506">
    <property type="term" value="F:iron ion binding"/>
    <property type="evidence" value="ECO:0007669"/>
    <property type="project" value="InterPro"/>
</dbReference>
<dbReference type="Proteomes" id="UP000323708">
    <property type="component" value="Unassembled WGS sequence"/>
</dbReference>
<dbReference type="PRINTS" id="PR00359">
    <property type="entry name" value="BP450"/>
</dbReference>
<dbReference type="AlphaFoldDB" id="A0A5B0WZU1"/>
<dbReference type="InterPro" id="IPR002397">
    <property type="entry name" value="Cyt_P450_B"/>
</dbReference>
<dbReference type="PANTHER" id="PTHR46696:SF6">
    <property type="entry name" value="P450, PUTATIVE (EUROFUNG)-RELATED"/>
    <property type="match status" value="1"/>
</dbReference>
<dbReference type="Pfam" id="PF00067">
    <property type="entry name" value="p450"/>
    <property type="match status" value="1"/>
</dbReference>
<dbReference type="InterPro" id="IPR001128">
    <property type="entry name" value="Cyt_P450"/>
</dbReference>
<protein>
    <submittedName>
        <fullName evidence="2">Cytochrome P450</fullName>
    </submittedName>
</protein>
<name>A0A5B0WZU1_9GAMM</name>
<keyword evidence="3" id="KW-1185">Reference proteome</keyword>
<dbReference type="EMBL" id="VTUX01000003">
    <property type="protein sequence ID" value="KAA1192604.1"/>
    <property type="molecule type" value="Genomic_DNA"/>
</dbReference>
<dbReference type="PRINTS" id="PR00385">
    <property type="entry name" value="P450"/>
</dbReference>
<evidence type="ECO:0000313" key="3">
    <source>
        <dbReference type="Proteomes" id="UP000323708"/>
    </source>
</evidence>
<gene>
    <name evidence="2" type="ORF">F0M18_08030</name>
</gene>
<dbReference type="CDD" id="cd11035">
    <property type="entry name" value="P450cam-like"/>
    <property type="match status" value="1"/>
</dbReference>
<proteinExistence type="inferred from homology"/>
<sequence>MTTMFDYTIPDHIPEELIFPLDGESHPQLKKNPFAVFADLHKEAPPIFFNPAAFQGAGGWSISDGAIIKEVLQNPELFSSKNNTGFSFLLGRELDLIPLEIDPPEHMKYRIHFNKPLSPRSIAPREESVRSTAISLLEKFQSSGQCEFVEDFAIHFPVRIFMDLFGMPPEDFDRILDYENKLLHVSNTIETRSQAARDIYDYLVDLLADKRANPKDDLASAILGFTVDDRQLTDKEILGMYFLLFVGGLDTVASSLGFAWRYLAANPKAQQQLRENPDLIPGAIEEFFRMHSVVEVRRSVTKDVEFHGVQLKQGDFVNLITAVASLDSKEFENPLEADFERSPNRHCAFVFGPHRCMGSNLARLEMRVALEEWLNRLPEFSIEEDAEIDVNLGAVVSLARLPLVW</sequence>
<organism evidence="2 3">
    <name type="scientific">Pseudohalioglobus sediminis</name>
    <dbReference type="NCBI Taxonomy" id="2606449"/>
    <lineage>
        <taxon>Bacteria</taxon>
        <taxon>Pseudomonadati</taxon>
        <taxon>Pseudomonadota</taxon>
        <taxon>Gammaproteobacteria</taxon>
        <taxon>Cellvibrionales</taxon>
        <taxon>Halieaceae</taxon>
        <taxon>Pseudohalioglobus</taxon>
    </lineage>
</organism>
<dbReference type="Gene3D" id="1.10.630.10">
    <property type="entry name" value="Cytochrome P450"/>
    <property type="match status" value="1"/>
</dbReference>
<comment type="caution">
    <text evidence="2">The sequence shown here is derived from an EMBL/GenBank/DDBJ whole genome shotgun (WGS) entry which is preliminary data.</text>
</comment>
<dbReference type="GO" id="GO:0020037">
    <property type="term" value="F:heme binding"/>
    <property type="evidence" value="ECO:0007669"/>
    <property type="project" value="InterPro"/>
</dbReference>
<evidence type="ECO:0000256" key="1">
    <source>
        <dbReference type="ARBA" id="ARBA00010617"/>
    </source>
</evidence>
<comment type="similarity">
    <text evidence="1">Belongs to the cytochrome P450 family.</text>
</comment>
<dbReference type="SUPFAM" id="SSF48264">
    <property type="entry name" value="Cytochrome P450"/>
    <property type="match status" value="1"/>
</dbReference>
<dbReference type="RefSeq" id="WP_149610887.1">
    <property type="nucleotide sequence ID" value="NZ_VTUX01000003.1"/>
</dbReference>
<reference evidence="2 3" key="1">
    <citation type="submission" date="2019-09" db="EMBL/GenBank/DDBJ databases">
        <authorList>
            <person name="Chen X.-Y."/>
        </authorList>
    </citation>
    <scope>NUCLEOTIDE SEQUENCE [LARGE SCALE GENOMIC DNA]</scope>
    <source>
        <strain evidence="2 3">NY5</strain>
    </source>
</reference>
<accession>A0A5B0WZU1</accession>
<dbReference type="InterPro" id="IPR036396">
    <property type="entry name" value="Cyt_P450_sf"/>
</dbReference>
<evidence type="ECO:0000313" key="2">
    <source>
        <dbReference type="EMBL" id="KAA1192604.1"/>
    </source>
</evidence>